<keyword evidence="2" id="KW-1185">Reference proteome</keyword>
<dbReference type="AlphaFoldDB" id="A0A4C1X6A6"/>
<evidence type="ECO:0000313" key="2">
    <source>
        <dbReference type="Proteomes" id="UP000299102"/>
    </source>
</evidence>
<evidence type="ECO:0000313" key="1">
    <source>
        <dbReference type="EMBL" id="GBP58693.1"/>
    </source>
</evidence>
<dbReference type="OrthoDB" id="411823at2759"/>
<dbReference type="Proteomes" id="UP000299102">
    <property type="component" value="Unassembled WGS sequence"/>
</dbReference>
<reference evidence="1 2" key="1">
    <citation type="journal article" date="2019" name="Commun. Biol.">
        <title>The bagworm genome reveals a unique fibroin gene that provides high tensile strength.</title>
        <authorList>
            <person name="Kono N."/>
            <person name="Nakamura H."/>
            <person name="Ohtoshi R."/>
            <person name="Tomita M."/>
            <person name="Numata K."/>
            <person name="Arakawa K."/>
        </authorList>
    </citation>
    <scope>NUCLEOTIDE SEQUENCE [LARGE SCALE GENOMIC DNA]</scope>
</reference>
<gene>
    <name evidence="1" type="ORF">EVAR_97096_1</name>
</gene>
<name>A0A4C1X6A6_EUMVA</name>
<accession>A0A4C1X6A6</accession>
<proteinExistence type="predicted"/>
<comment type="caution">
    <text evidence="1">The sequence shown here is derived from an EMBL/GenBank/DDBJ whole genome shotgun (WGS) entry which is preliminary data.</text>
</comment>
<organism evidence="1 2">
    <name type="scientific">Eumeta variegata</name>
    <name type="common">Bagworm moth</name>
    <name type="synonym">Eumeta japonica</name>
    <dbReference type="NCBI Taxonomy" id="151549"/>
    <lineage>
        <taxon>Eukaryota</taxon>
        <taxon>Metazoa</taxon>
        <taxon>Ecdysozoa</taxon>
        <taxon>Arthropoda</taxon>
        <taxon>Hexapoda</taxon>
        <taxon>Insecta</taxon>
        <taxon>Pterygota</taxon>
        <taxon>Neoptera</taxon>
        <taxon>Endopterygota</taxon>
        <taxon>Lepidoptera</taxon>
        <taxon>Glossata</taxon>
        <taxon>Ditrysia</taxon>
        <taxon>Tineoidea</taxon>
        <taxon>Psychidae</taxon>
        <taxon>Oiketicinae</taxon>
        <taxon>Eumeta</taxon>
    </lineage>
</organism>
<protein>
    <submittedName>
        <fullName evidence="1">Uncharacterized protein</fullName>
    </submittedName>
</protein>
<dbReference type="EMBL" id="BGZK01000742">
    <property type="protein sequence ID" value="GBP58693.1"/>
    <property type="molecule type" value="Genomic_DNA"/>
</dbReference>
<sequence>MAPTSDGGDLVGTGSALIPMNFSRLLSSGQVSAYDHDARNYHARIVCNSVHSHHGREAEMRGKVEPDLRHRPVALFRDCNTKRLGIRFSSITEPRSVSISLGLAVLPNASTFSTSMKRKALDALSLMDPGADLTGAE</sequence>